<dbReference type="STRING" id="1123272.SAMN02745824_3359"/>
<name>A0A1N6HM17_9SPHN</name>
<accession>A0A1N6HM17</accession>
<dbReference type="AlphaFoldDB" id="A0A1N6HM17"/>
<gene>
    <name evidence="2" type="ORF">SAMN02745824_3359</name>
</gene>
<keyword evidence="3" id="KW-1185">Reference proteome</keyword>
<proteinExistence type="predicted"/>
<keyword evidence="1" id="KW-0732">Signal</keyword>
<evidence type="ECO:0000313" key="2">
    <source>
        <dbReference type="EMBL" id="SIO20894.1"/>
    </source>
</evidence>
<evidence type="ECO:0000256" key="1">
    <source>
        <dbReference type="SAM" id="SignalP"/>
    </source>
</evidence>
<sequence length="136" mass="14527">MKLQMPIKSAWKALLGMIALVALPGVANAQSFSCAGSGAGAYCQYTGKVARAYINDGNLILMYFEQPINTNLPAAVGITGITQAAAGAYYTPNNPEFAEYLYSTIVTALAADKTVSLQFKAAQSGYLRINKIWLYS</sequence>
<dbReference type="Proteomes" id="UP000185192">
    <property type="component" value="Unassembled WGS sequence"/>
</dbReference>
<feature type="signal peptide" evidence="1">
    <location>
        <begin position="1"/>
        <end position="29"/>
    </location>
</feature>
<feature type="chain" id="PRO_5012929783" evidence="1">
    <location>
        <begin position="30"/>
        <end position="136"/>
    </location>
</feature>
<organism evidence="2 3">
    <name type="scientific">Parasphingorhabdus marina DSM 22363</name>
    <dbReference type="NCBI Taxonomy" id="1123272"/>
    <lineage>
        <taxon>Bacteria</taxon>
        <taxon>Pseudomonadati</taxon>
        <taxon>Pseudomonadota</taxon>
        <taxon>Alphaproteobacteria</taxon>
        <taxon>Sphingomonadales</taxon>
        <taxon>Sphingomonadaceae</taxon>
        <taxon>Parasphingorhabdus</taxon>
    </lineage>
</organism>
<dbReference type="EMBL" id="FSQW01000002">
    <property type="protein sequence ID" value="SIO20894.1"/>
    <property type="molecule type" value="Genomic_DNA"/>
</dbReference>
<evidence type="ECO:0000313" key="3">
    <source>
        <dbReference type="Proteomes" id="UP000185192"/>
    </source>
</evidence>
<dbReference type="RefSeq" id="WP_084192765.1">
    <property type="nucleotide sequence ID" value="NZ_FSQW01000002.1"/>
</dbReference>
<reference evidence="3" key="1">
    <citation type="submission" date="2016-11" db="EMBL/GenBank/DDBJ databases">
        <authorList>
            <person name="Varghese N."/>
            <person name="Submissions S."/>
        </authorList>
    </citation>
    <scope>NUCLEOTIDE SEQUENCE [LARGE SCALE GENOMIC DNA]</scope>
    <source>
        <strain evidence="3">DSM 22363</strain>
    </source>
</reference>
<protein>
    <submittedName>
        <fullName evidence="2">Uncharacterized protein</fullName>
    </submittedName>
</protein>